<dbReference type="EMBL" id="JAHRIN010033921">
    <property type="protein sequence ID" value="MEQ2202772.1"/>
    <property type="molecule type" value="Genomic_DNA"/>
</dbReference>
<evidence type="ECO:0000313" key="2">
    <source>
        <dbReference type="Proteomes" id="UP001434883"/>
    </source>
</evidence>
<name>A0ABV0R403_9TELE</name>
<protein>
    <submittedName>
        <fullName evidence="1">Uncharacterized protein</fullName>
    </submittedName>
</protein>
<sequence>RHNGVHMCQFVQLELDPASGLCQNHLYSPPAVDVCGYDPLSRERAEEVYMSQMGDQFLEHSQPCPANICGMLQLSHPFFLTIAGLQMPFYSLQINFCFTSESVNGTGN</sequence>
<dbReference type="Proteomes" id="UP001434883">
    <property type="component" value="Unassembled WGS sequence"/>
</dbReference>
<proteinExistence type="predicted"/>
<gene>
    <name evidence="1" type="ORF">XENOCAPTIV_015105</name>
</gene>
<accession>A0ABV0R403</accession>
<evidence type="ECO:0000313" key="1">
    <source>
        <dbReference type="EMBL" id="MEQ2202772.1"/>
    </source>
</evidence>
<organism evidence="1 2">
    <name type="scientific">Xenoophorus captivus</name>
    <dbReference type="NCBI Taxonomy" id="1517983"/>
    <lineage>
        <taxon>Eukaryota</taxon>
        <taxon>Metazoa</taxon>
        <taxon>Chordata</taxon>
        <taxon>Craniata</taxon>
        <taxon>Vertebrata</taxon>
        <taxon>Euteleostomi</taxon>
        <taxon>Actinopterygii</taxon>
        <taxon>Neopterygii</taxon>
        <taxon>Teleostei</taxon>
        <taxon>Neoteleostei</taxon>
        <taxon>Acanthomorphata</taxon>
        <taxon>Ovalentaria</taxon>
        <taxon>Atherinomorphae</taxon>
        <taxon>Cyprinodontiformes</taxon>
        <taxon>Goodeidae</taxon>
        <taxon>Xenoophorus</taxon>
    </lineage>
</organism>
<keyword evidence="2" id="KW-1185">Reference proteome</keyword>
<reference evidence="1 2" key="1">
    <citation type="submission" date="2021-06" db="EMBL/GenBank/DDBJ databases">
        <authorList>
            <person name="Palmer J.M."/>
        </authorList>
    </citation>
    <scope>NUCLEOTIDE SEQUENCE [LARGE SCALE GENOMIC DNA]</scope>
    <source>
        <strain evidence="1 2">XC_2019</strain>
        <tissue evidence="1">Muscle</tissue>
    </source>
</reference>
<feature type="non-terminal residue" evidence="1">
    <location>
        <position position="1"/>
    </location>
</feature>
<comment type="caution">
    <text evidence="1">The sequence shown here is derived from an EMBL/GenBank/DDBJ whole genome shotgun (WGS) entry which is preliminary data.</text>
</comment>